<reference evidence="1" key="1">
    <citation type="submission" date="2018-05" db="EMBL/GenBank/DDBJ databases">
        <authorList>
            <person name="Lanie J.A."/>
            <person name="Ng W.-L."/>
            <person name="Kazmierczak K.M."/>
            <person name="Andrzejewski T.M."/>
            <person name="Davidsen T.M."/>
            <person name="Wayne K.J."/>
            <person name="Tettelin H."/>
            <person name="Glass J.I."/>
            <person name="Rusch D."/>
            <person name="Podicherti R."/>
            <person name="Tsui H.-C.T."/>
            <person name="Winkler M.E."/>
        </authorList>
    </citation>
    <scope>NUCLEOTIDE SEQUENCE</scope>
</reference>
<proteinExistence type="predicted"/>
<name>A0A382JHX5_9ZZZZ</name>
<dbReference type="EMBL" id="UINC01073988">
    <property type="protein sequence ID" value="SVC10767.1"/>
    <property type="molecule type" value="Genomic_DNA"/>
</dbReference>
<evidence type="ECO:0000313" key="1">
    <source>
        <dbReference type="EMBL" id="SVC10767.1"/>
    </source>
</evidence>
<dbReference type="AlphaFoldDB" id="A0A382JHX5"/>
<organism evidence="1">
    <name type="scientific">marine metagenome</name>
    <dbReference type="NCBI Taxonomy" id="408172"/>
    <lineage>
        <taxon>unclassified sequences</taxon>
        <taxon>metagenomes</taxon>
        <taxon>ecological metagenomes</taxon>
    </lineage>
</organism>
<accession>A0A382JHX5</accession>
<gene>
    <name evidence="1" type="ORF">METZ01_LOCUS263621</name>
</gene>
<sequence length="79" mass="9166">MFEKLKPETRDKLKDKFIEVLVNRMSEMNTALVRLKVEMEAISQMSLDYQAEFDKILKSGKTMKEVFGGIHETISGLIR</sequence>
<protein>
    <submittedName>
        <fullName evidence="1">Uncharacterized protein</fullName>
    </submittedName>
</protein>